<gene>
    <name evidence="14" type="ORF">EV356DRAFT_503310</name>
</gene>
<evidence type="ECO:0000313" key="15">
    <source>
        <dbReference type="Proteomes" id="UP000800092"/>
    </source>
</evidence>
<evidence type="ECO:0000256" key="5">
    <source>
        <dbReference type="ARBA" id="ARBA00022692"/>
    </source>
</evidence>
<keyword evidence="8 12" id="KW-1133">Transmembrane helix</keyword>
<evidence type="ECO:0000256" key="1">
    <source>
        <dbReference type="ARBA" id="ARBA00001970"/>
    </source>
</evidence>
<evidence type="ECO:0000256" key="10">
    <source>
        <dbReference type="ARBA" id="ARBA00023136"/>
    </source>
</evidence>
<keyword evidence="15" id="KW-1185">Reference proteome</keyword>
<evidence type="ECO:0000256" key="9">
    <source>
        <dbReference type="ARBA" id="ARBA00023004"/>
    </source>
</evidence>
<dbReference type="SMART" id="SM00665">
    <property type="entry name" value="B561"/>
    <property type="match status" value="1"/>
</dbReference>
<feature type="domain" description="Cytochrome b561" evidence="13">
    <location>
        <begin position="33"/>
        <end position="234"/>
    </location>
</feature>
<proteinExistence type="predicted"/>
<evidence type="ECO:0000256" key="2">
    <source>
        <dbReference type="ARBA" id="ARBA00004141"/>
    </source>
</evidence>
<feature type="transmembrane region" description="Helical" evidence="12">
    <location>
        <begin position="208"/>
        <end position="227"/>
    </location>
</feature>
<accession>A0A6A6H7V3</accession>
<evidence type="ECO:0000256" key="7">
    <source>
        <dbReference type="ARBA" id="ARBA00022982"/>
    </source>
</evidence>
<dbReference type="GO" id="GO:0140575">
    <property type="term" value="F:transmembrane monodehydroascorbate reductase activity"/>
    <property type="evidence" value="ECO:0007669"/>
    <property type="project" value="InterPro"/>
</dbReference>
<feature type="transmembrane region" description="Helical" evidence="12">
    <location>
        <begin position="64"/>
        <end position="87"/>
    </location>
</feature>
<organism evidence="14 15">
    <name type="scientific">Viridothelium virens</name>
    <name type="common">Speckled blister lichen</name>
    <name type="synonym">Trypethelium virens</name>
    <dbReference type="NCBI Taxonomy" id="1048519"/>
    <lineage>
        <taxon>Eukaryota</taxon>
        <taxon>Fungi</taxon>
        <taxon>Dikarya</taxon>
        <taxon>Ascomycota</taxon>
        <taxon>Pezizomycotina</taxon>
        <taxon>Dothideomycetes</taxon>
        <taxon>Dothideomycetes incertae sedis</taxon>
        <taxon>Trypetheliales</taxon>
        <taxon>Trypetheliaceae</taxon>
        <taxon>Viridothelium</taxon>
    </lineage>
</organism>
<feature type="region of interest" description="Disordered" evidence="11">
    <location>
        <begin position="1"/>
        <end position="23"/>
    </location>
</feature>
<dbReference type="GO" id="GO:0016020">
    <property type="term" value="C:membrane"/>
    <property type="evidence" value="ECO:0007669"/>
    <property type="project" value="UniProtKB-SubCell"/>
</dbReference>
<feature type="transmembrane region" description="Helical" evidence="12">
    <location>
        <begin position="35"/>
        <end position="58"/>
    </location>
</feature>
<keyword evidence="3" id="KW-0813">Transport</keyword>
<dbReference type="OrthoDB" id="432881at2759"/>
<dbReference type="CDD" id="cd08761">
    <property type="entry name" value="Cyt_b561_CYB561D2_like"/>
    <property type="match status" value="1"/>
</dbReference>
<feature type="transmembrane region" description="Helical" evidence="12">
    <location>
        <begin position="181"/>
        <end position="202"/>
    </location>
</feature>
<evidence type="ECO:0000259" key="13">
    <source>
        <dbReference type="PROSITE" id="PS50939"/>
    </source>
</evidence>
<keyword evidence="9" id="KW-0408">Iron</keyword>
<evidence type="ECO:0000256" key="12">
    <source>
        <dbReference type="SAM" id="Phobius"/>
    </source>
</evidence>
<dbReference type="InterPro" id="IPR045150">
    <property type="entry name" value="CYB561D1/2"/>
</dbReference>
<evidence type="ECO:0000256" key="6">
    <source>
        <dbReference type="ARBA" id="ARBA00022723"/>
    </source>
</evidence>
<evidence type="ECO:0000256" key="8">
    <source>
        <dbReference type="ARBA" id="ARBA00022989"/>
    </source>
</evidence>
<sequence length="234" mass="24971">MASATGIPSHVGEQEPLLGGPGDASQKDKPLYHNFAIGTATVAQAGIWVLTAIIWGAVFSHDLIFFSAHPLLNSAAILLLTQGILVLQPTYTAQQKKQGTYVHATLNDLALAAAIAGLVVIEINKADHGGHFESPHAILGLITYIAMALQAIVGITQYFVPQIYGGESNAKKLYKYHRMSGYVILILALATICAATTTGFNLNVLHMQLWAIIVASVLTVVGVFARIKKQKLGF</sequence>
<dbReference type="AlphaFoldDB" id="A0A6A6H7V3"/>
<dbReference type="Proteomes" id="UP000800092">
    <property type="component" value="Unassembled WGS sequence"/>
</dbReference>
<dbReference type="EMBL" id="ML991804">
    <property type="protein sequence ID" value="KAF2233770.1"/>
    <property type="molecule type" value="Genomic_DNA"/>
</dbReference>
<evidence type="ECO:0000256" key="11">
    <source>
        <dbReference type="SAM" id="MobiDB-lite"/>
    </source>
</evidence>
<keyword evidence="7" id="KW-0249">Electron transport</keyword>
<dbReference type="InterPro" id="IPR006593">
    <property type="entry name" value="Cyt_b561/ferric_Rdtase_TM"/>
</dbReference>
<feature type="transmembrane region" description="Helical" evidence="12">
    <location>
        <begin position="141"/>
        <end position="160"/>
    </location>
</feature>
<dbReference type="Pfam" id="PF03188">
    <property type="entry name" value="Cytochrom_B561"/>
    <property type="match status" value="1"/>
</dbReference>
<keyword evidence="4" id="KW-0349">Heme</keyword>
<dbReference type="PANTHER" id="PTHR15422">
    <property type="entry name" value="OS05G0565100 PROTEIN"/>
    <property type="match status" value="1"/>
</dbReference>
<protein>
    <recommendedName>
        <fullName evidence="13">Cytochrome b561 domain-containing protein</fullName>
    </recommendedName>
</protein>
<name>A0A6A6H7V3_VIRVR</name>
<reference evidence="14" key="1">
    <citation type="journal article" date="2020" name="Stud. Mycol.">
        <title>101 Dothideomycetes genomes: a test case for predicting lifestyles and emergence of pathogens.</title>
        <authorList>
            <person name="Haridas S."/>
            <person name="Albert R."/>
            <person name="Binder M."/>
            <person name="Bloem J."/>
            <person name="Labutti K."/>
            <person name="Salamov A."/>
            <person name="Andreopoulos B."/>
            <person name="Baker S."/>
            <person name="Barry K."/>
            <person name="Bills G."/>
            <person name="Bluhm B."/>
            <person name="Cannon C."/>
            <person name="Castanera R."/>
            <person name="Culley D."/>
            <person name="Daum C."/>
            <person name="Ezra D."/>
            <person name="Gonzalez J."/>
            <person name="Henrissat B."/>
            <person name="Kuo A."/>
            <person name="Liang C."/>
            <person name="Lipzen A."/>
            <person name="Lutzoni F."/>
            <person name="Magnuson J."/>
            <person name="Mondo S."/>
            <person name="Nolan M."/>
            <person name="Ohm R."/>
            <person name="Pangilinan J."/>
            <person name="Park H.-J."/>
            <person name="Ramirez L."/>
            <person name="Alfaro M."/>
            <person name="Sun H."/>
            <person name="Tritt A."/>
            <person name="Yoshinaga Y."/>
            <person name="Zwiers L.-H."/>
            <person name="Turgeon B."/>
            <person name="Goodwin S."/>
            <person name="Spatafora J."/>
            <person name="Crous P."/>
            <person name="Grigoriev I."/>
        </authorList>
    </citation>
    <scope>NUCLEOTIDE SEQUENCE</scope>
    <source>
        <strain evidence="14">Tuck. ex Michener</strain>
    </source>
</reference>
<keyword evidence="5 12" id="KW-0812">Transmembrane</keyword>
<dbReference type="PROSITE" id="PS50939">
    <property type="entry name" value="CYTOCHROME_B561"/>
    <property type="match status" value="1"/>
</dbReference>
<dbReference type="Gene3D" id="1.20.120.1770">
    <property type="match status" value="1"/>
</dbReference>
<comment type="subcellular location">
    <subcellularLocation>
        <location evidence="2">Membrane</location>
        <topology evidence="2">Multi-pass membrane protein</topology>
    </subcellularLocation>
</comment>
<evidence type="ECO:0000313" key="14">
    <source>
        <dbReference type="EMBL" id="KAF2233770.1"/>
    </source>
</evidence>
<feature type="transmembrane region" description="Helical" evidence="12">
    <location>
        <begin position="99"/>
        <end position="121"/>
    </location>
</feature>
<keyword evidence="6" id="KW-0479">Metal-binding</keyword>
<keyword evidence="10 12" id="KW-0472">Membrane</keyword>
<evidence type="ECO:0000256" key="4">
    <source>
        <dbReference type="ARBA" id="ARBA00022617"/>
    </source>
</evidence>
<comment type="cofactor">
    <cofactor evidence="1">
        <name>heme b</name>
        <dbReference type="ChEBI" id="CHEBI:60344"/>
    </cofactor>
</comment>
<evidence type="ECO:0000256" key="3">
    <source>
        <dbReference type="ARBA" id="ARBA00022448"/>
    </source>
</evidence>
<dbReference type="PANTHER" id="PTHR15422:SF45">
    <property type="entry name" value="CYTOCHROME B561 DOMAIN-CONTAINING PROTEIN"/>
    <property type="match status" value="1"/>
</dbReference>
<dbReference type="GO" id="GO:0046872">
    <property type="term" value="F:metal ion binding"/>
    <property type="evidence" value="ECO:0007669"/>
    <property type="project" value="UniProtKB-KW"/>
</dbReference>